<sequence length="255" mass="27928">MRKGFRAPSTGGFHRPAPWRRLSLRGALAAILLCGCAAPASALSDALPRYEAGPQEEPAVPRIPLPDAMSIPGNPEGAAPAEGDEPPGNLTRPDTSLGKELPEIIYDVERLPEPVRRMRRLIIEACRSGDIEKLRPLLGSGAQATQLSFGGPVEDPVAYLRDVSGDELGHEILAILLEVMEAGFVHLDPGTDHELYVWPYFFAIPLDELTDRQRVELFTLVTAGDYEDMKSFGAYIFYRSAITPDGQWQFFIAGD</sequence>
<evidence type="ECO:0000313" key="3">
    <source>
        <dbReference type="EMBL" id="UUP19006.1"/>
    </source>
</evidence>
<dbReference type="Proteomes" id="UP001342418">
    <property type="component" value="Chromosome"/>
</dbReference>
<evidence type="ECO:0000256" key="1">
    <source>
        <dbReference type="SAM" id="MobiDB-lite"/>
    </source>
</evidence>
<accession>A0ABY5MP16</accession>
<organism evidence="3 4">
    <name type="scientific">Nitratireductor thuwali</name>
    <dbReference type="NCBI Taxonomy" id="2267699"/>
    <lineage>
        <taxon>Bacteria</taxon>
        <taxon>Pseudomonadati</taxon>
        <taxon>Pseudomonadota</taxon>
        <taxon>Alphaproteobacteria</taxon>
        <taxon>Hyphomicrobiales</taxon>
        <taxon>Phyllobacteriaceae</taxon>
        <taxon>Nitratireductor</taxon>
    </lineage>
</organism>
<keyword evidence="4" id="KW-1185">Reference proteome</keyword>
<evidence type="ECO:0000256" key="2">
    <source>
        <dbReference type="SAM" id="SignalP"/>
    </source>
</evidence>
<evidence type="ECO:0008006" key="5">
    <source>
        <dbReference type="Google" id="ProtNLM"/>
    </source>
</evidence>
<proteinExistence type="predicted"/>
<dbReference type="EMBL" id="CP030941">
    <property type="protein sequence ID" value="UUP19006.1"/>
    <property type="molecule type" value="Genomic_DNA"/>
</dbReference>
<keyword evidence="2" id="KW-0732">Signal</keyword>
<protein>
    <recommendedName>
        <fullName evidence="5">Ankyrin repeat domain-containing protein</fullName>
    </recommendedName>
</protein>
<gene>
    <name evidence="3" type="ORF">NTH_03493</name>
</gene>
<reference evidence="3 4" key="1">
    <citation type="submission" date="2018-07" db="EMBL/GenBank/DDBJ databases">
        <title>Genome sequence of Nitratireductor thuwali#1536.</title>
        <authorList>
            <person name="Michoud G."/>
            <person name="Merlino G."/>
            <person name="Sefrji F.O."/>
            <person name="Daffonchio D."/>
        </authorList>
    </citation>
    <scope>NUCLEOTIDE SEQUENCE [LARGE SCALE GENOMIC DNA]</scope>
    <source>
        <strain evidence="4">Nit1536</strain>
    </source>
</reference>
<feature type="signal peptide" evidence="2">
    <location>
        <begin position="1"/>
        <end position="42"/>
    </location>
</feature>
<feature type="region of interest" description="Disordered" evidence="1">
    <location>
        <begin position="53"/>
        <end position="96"/>
    </location>
</feature>
<name>A0ABY5MP16_9HYPH</name>
<feature type="chain" id="PRO_5046407672" description="Ankyrin repeat domain-containing protein" evidence="2">
    <location>
        <begin position="43"/>
        <end position="255"/>
    </location>
</feature>
<evidence type="ECO:0000313" key="4">
    <source>
        <dbReference type="Proteomes" id="UP001342418"/>
    </source>
</evidence>